<dbReference type="PANTHER" id="PTHR10819:SF3">
    <property type="entry name" value="PHOSPHOTRIESTERASE-RELATED PROTEIN"/>
    <property type="match status" value="1"/>
</dbReference>
<dbReference type="EMBL" id="JACCFO010000001">
    <property type="protein sequence ID" value="NYI99113.1"/>
    <property type="molecule type" value="Genomic_DNA"/>
</dbReference>
<accession>A0A853BVK2</accession>
<name>A0A853BVK2_9ACTN</name>
<dbReference type="Gene3D" id="3.20.20.140">
    <property type="entry name" value="Metal-dependent hydrolases"/>
    <property type="match status" value="1"/>
</dbReference>
<feature type="binding site" evidence="3">
    <location>
        <position position="25"/>
    </location>
    <ligand>
        <name>a divalent metal cation</name>
        <dbReference type="ChEBI" id="CHEBI:60240"/>
        <label>1</label>
    </ligand>
</feature>
<dbReference type="SUPFAM" id="SSF51556">
    <property type="entry name" value="Metallo-dependent hydrolases"/>
    <property type="match status" value="1"/>
</dbReference>
<dbReference type="GO" id="GO:0008270">
    <property type="term" value="F:zinc ion binding"/>
    <property type="evidence" value="ECO:0007669"/>
    <property type="project" value="InterPro"/>
</dbReference>
<feature type="binding site" evidence="3">
    <location>
        <position position="136"/>
    </location>
    <ligand>
        <name>a divalent metal cation</name>
        <dbReference type="ChEBI" id="CHEBI:60240"/>
        <label>2</label>
    </ligand>
</feature>
<evidence type="ECO:0000313" key="6">
    <source>
        <dbReference type="Proteomes" id="UP000575985"/>
    </source>
</evidence>
<feature type="binding site" evidence="3">
    <location>
        <position position="197"/>
    </location>
    <ligand>
        <name>a divalent metal cation</name>
        <dbReference type="ChEBI" id="CHEBI:60240"/>
        <label>2</label>
    </ligand>
</feature>
<comment type="cofactor">
    <cofactor evidence="3">
        <name>a divalent metal cation</name>
        <dbReference type="ChEBI" id="CHEBI:60240"/>
    </cofactor>
    <text evidence="3">Binds 2 divalent metal cations per subunit.</text>
</comment>
<organism evidence="5 6">
    <name type="scientific">Streptomonospora nanhaiensis</name>
    <dbReference type="NCBI Taxonomy" id="1323731"/>
    <lineage>
        <taxon>Bacteria</taxon>
        <taxon>Bacillati</taxon>
        <taxon>Actinomycetota</taxon>
        <taxon>Actinomycetes</taxon>
        <taxon>Streptosporangiales</taxon>
        <taxon>Nocardiopsidaceae</taxon>
        <taxon>Streptomonospora</taxon>
    </lineage>
</organism>
<comment type="similarity">
    <text evidence="4">Belongs to the metallo-dependent hydrolases superfamily. Phosphotriesterase family.</text>
</comment>
<evidence type="ECO:0000313" key="5">
    <source>
        <dbReference type="EMBL" id="NYI99113.1"/>
    </source>
</evidence>
<dbReference type="AlphaFoldDB" id="A0A853BVK2"/>
<feature type="binding site" evidence="3">
    <location>
        <position position="23"/>
    </location>
    <ligand>
        <name>a divalent metal cation</name>
        <dbReference type="ChEBI" id="CHEBI:60240"/>
        <label>1</label>
    </ligand>
</feature>
<keyword evidence="1 3" id="KW-0479">Metal-binding</keyword>
<evidence type="ECO:0000256" key="1">
    <source>
        <dbReference type="ARBA" id="ARBA00022723"/>
    </source>
</evidence>
<dbReference type="PIRSF" id="PIRSF016839">
    <property type="entry name" value="PhP"/>
    <property type="match status" value="1"/>
</dbReference>
<evidence type="ECO:0000256" key="3">
    <source>
        <dbReference type="PIRSR" id="PIRSR601559-52"/>
    </source>
</evidence>
<feature type="binding site" evidence="3">
    <location>
        <position position="136"/>
    </location>
    <ligand>
        <name>a divalent metal cation</name>
        <dbReference type="ChEBI" id="CHEBI:60240"/>
        <label>1</label>
    </ligand>
</feature>
<dbReference type="PROSITE" id="PS51347">
    <property type="entry name" value="PHOSPHOTRIESTERASE_2"/>
    <property type="match status" value="1"/>
</dbReference>
<dbReference type="RefSeq" id="WP_179770148.1">
    <property type="nucleotide sequence ID" value="NZ_JACCFO010000001.1"/>
</dbReference>
<protein>
    <submittedName>
        <fullName evidence="5">Phosphotriesterase-related protein</fullName>
    </submittedName>
</protein>
<feature type="binding site" evidence="3">
    <location>
        <position position="254"/>
    </location>
    <ligand>
        <name>a divalent metal cation</name>
        <dbReference type="ChEBI" id="CHEBI:60240"/>
        <label>1</label>
    </ligand>
</feature>
<dbReference type="Pfam" id="PF02126">
    <property type="entry name" value="PTE"/>
    <property type="match status" value="1"/>
</dbReference>
<dbReference type="GO" id="GO:0016787">
    <property type="term" value="F:hydrolase activity"/>
    <property type="evidence" value="ECO:0007669"/>
    <property type="project" value="UniProtKB-KW"/>
</dbReference>
<proteinExistence type="inferred from homology"/>
<keyword evidence="2" id="KW-0378">Hydrolase</keyword>
<keyword evidence="6" id="KW-1185">Reference proteome</keyword>
<evidence type="ECO:0000256" key="4">
    <source>
        <dbReference type="PROSITE-ProRule" id="PRU00679"/>
    </source>
</evidence>
<sequence length="308" mass="32046">MMIRTVTGQRTAPAGVAGAVLAHEHLRIDLTTPADPAAAVTDDAAVVAELRAARAKHGLGLVVDLTCRGMGRDVRAVRSISERSGVPVVVATGWYYERFHPGGEPGGSVERAADLLVAEIEEGVAGTGIRPGVIGEVGSHGPAATPAERTGLLAAGRAAAATGLPVATHAHLGQGALEQLDLLTGAGVPPHRVSIGHQDLAEDPGQHRAIAEAGAYVAFDTVGKASYRSDEHRLALLLDLLEAGHARRVLLSNDISRDAYLASRGGQGFGHVLGPFRRALAERGVDEPTLDLLYRANALRWLTGTEES</sequence>
<dbReference type="InterPro" id="IPR001559">
    <property type="entry name" value="Phosphotriesterase"/>
</dbReference>
<dbReference type="PANTHER" id="PTHR10819">
    <property type="entry name" value="PHOSPHOTRIESTERASE-RELATED"/>
    <property type="match status" value="1"/>
</dbReference>
<dbReference type="Proteomes" id="UP000575985">
    <property type="component" value="Unassembled WGS sequence"/>
</dbReference>
<comment type="caution">
    <text evidence="5">The sequence shown here is derived from an EMBL/GenBank/DDBJ whole genome shotgun (WGS) entry which is preliminary data.</text>
</comment>
<comment type="caution">
    <text evidence="4">Lacks conserved residue(s) required for the propagation of feature annotation.</text>
</comment>
<gene>
    <name evidence="5" type="ORF">HNR12_005390</name>
</gene>
<reference evidence="5 6" key="1">
    <citation type="submission" date="2020-07" db="EMBL/GenBank/DDBJ databases">
        <title>Sequencing the genomes of 1000 actinobacteria strains.</title>
        <authorList>
            <person name="Klenk H.-P."/>
        </authorList>
    </citation>
    <scope>NUCLEOTIDE SEQUENCE [LARGE SCALE GENOMIC DNA]</scope>
    <source>
        <strain evidence="5 6">DSM 45927</strain>
    </source>
</reference>
<dbReference type="InterPro" id="IPR032466">
    <property type="entry name" value="Metal_Hydrolase"/>
</dbReference>
<evidence type="ECO:0000256" key="2">
    <source>
        <dbReference type="ARBA" id="ARBA00022801"/>
    </source>
</evidence>
<feature type="binding site" evidence="3">
    <location>
        <position position="169"/>
    </location>
    <ligand>
        <name>a divalent metal cation</name>
        <dbReference type="ChEBI" id="CHEBI:60240"/>
        <label>2</label>
    </ligand>
</feature>